<evidence type="ECO:0000256" key="3">
    <source>
        <dbReference type="ARBA" id="ARBA00023242"/>
    </source>
</evidence>
<dbReference type="AlphaFoldDB" id="A0ABD3Q050"/>
<dbReference type="FunFam" id="1.10.10.10:FF:000479">
    <property type="entry name" value="Predicted protein"/>
    <property type="match status" value="1"/>
</dbReference>
<dbReference type="InterPro" id="IPR036390">
    <property type="entry name" value="WH_DNA-bd_sf"/>
</dbReference>
<comment type="caution">
    <text evidence="6">The sequence shown here is derived from an EMBL/GenBank/DDBJ whole genome shotgun (WGS) entry which is preliminary data.</text>
</comment>
<dbReference type="PRINTS" id="PR00056">
    <property type="entry name" value="HSFDOMAIN"/>
</dbReference>
<keyword evidence="7" id="KW-1185">Reference proteome</keyword>
<evidence type="ECO:0000256" key="4">
    <source>
        <dbReference type="RuleBase" id="RU004020"/>
    </source>
</evidence>
<dbReference type="EMBL" id="JABMIG020000090">
    <property type="protein sequence ID" value="KAL3793550.1"/>
    <property type="molecule type" value="Genomic_DNA"/>
</dbReference>
<organism evidence="6 7">
    <name type="scientific">Cyclotella cryptica</name>
    <dbReference type="NCBI Taxonomy" id="29204"/>
    <lineage>
        <taxon>Eukaryota</taxon>
        <taxon>Sar</taxon>
        <taxon>Stramenopiles</taxon>
        <taxon>Ochrophyta</taxon>
        <taxon>Bacillariophyta</taxon>
        <taxon>Coscinodiscophyceae</taxon>
        <taxon>Thalassiosirophycidae</taxon>
        <taxon>Stephanodiscales</taxon>
        <taxon>Stephanodiscaceae</taxon>
        <taxon>Cyclotella</taxon>
    </lineage>
</organism>
<evidence type="ECO:0000256" key="1">
    <source>
        <dbReference type="ARBA" id="ARBA00004123"/>
    </source>
</evidence>
<dbReference type="PANTHER" id="PTHR10015:SF206">
    <property type="entry name" value="HSF-TYPE DNA-BINDING DOMAIN-CONTAINING PROTEIN"/>
    <property type="match status" value="1"/>
</dbReference>
<evidence type="ECO:0000256" key="2">
    <source>
        <dbReference type="ARBA" id="ARBA00023125"/>
    </source>
</evidence>
<dbReference type="Gene3D" id="1.10.10.10">
    <property type="entry name" value="Winged helix-like DNA-binding domain superfamily/Winged helix DNA-binding domain"/>
    <property type="match status" value="1"/>
</dbReference>
<comment type="subcellular location">
    <subcellularLocation>
        <location evidence="1">Nucleus</location>
    </subcellularLocation>
</comment>
<evidence type="ECO:0000313" key="7">
    <source>
        <dbReference type="Proteomes" id="UP001516023"/>
    </source>
</evidence>
<dbReference type="InterPro" id="IPR000232">
    <property type="entry name" value="HSF_DNA-bd"/>
</dbReference>
<dbReference type="Pfam" id="PF00447">
    <property type="entry name" value="HSF_DNA-bind"/>
    <property type="match status" value="1"/>
</dbReference>
<dbReference type="PANTHER" id="PTHR10015">
    <property type="entry name" value="HEAT SHOCK TRANSCRIPTION FACTOR"/>
    <property type="match status" value="1"/>
</dbReference>
<accession>A0ABD3Q050</accession>
<keyword evidence="3" id="KW-0539">Nucleus</keyword>
<proteinExistence type="inferred from homology"/>
<keyword evidence="2" id="KW-0238">DNA-binding</keyword>
<evidence type="ECO:0000259" key="5">
    <source>
        <dbReference type="SMART" id="SM00415"/>
    </source>
</evidence>
<gene>
    <name evidence="6" type="ORF">HJC23_007290</name>
</gene>
<name>A0ABD3Q050_9STRA</name>
<reference evidence="6 7" key="1">
    <citation type="journal article" date="2020" name="G3 (Bethesda)">
        <title>Improved Reference Genome for Cyclotella cryptica CCMP332, a Model for Cell Wall Morphogenesis, Salinity Adaptation, and Lipid Production in Diatoms (Bacillariophyta).</title>
        <authorList>
            <person name="Roberts W.R."/>
            <person name="Downey K.M."/>
            <person name="Ruck E.C."/>
            <person name="Traller J.C."/>
            <person name="Alverson A.J."/>
        </authorList>
    </citation>
    <scope>NUCLEOTIDE SEQUENCE [LARGE SCALE GENOMIC DNA]</scope>
    <source>
        <strain evidence="6 7">CCMP332</strain>
    </source>
</reference>
<sequence>MNCSKIKSSTTTAQARAPFDFNEAKDTERVITTSADSQSVFLPVDSRGATPSSPWPLMDDACTATPKSANGNQLLSIPNRNPATPLLGVQRVQIENGFQKEADLLSPVVMSSGTNRARKPSFAYKLHALLMDKDCNSAITWLPSGEAFCIIDKEEFTKKVLPKYFGETKFESFSRRIKRWGFHRMYTTGVKQVIYSHDLFKKDRVDLCKLMNGRAGQSAKEDGHVASFKPDRFETVMSEQVALAEKSSSAHCQSFRTKEFEQRRLQTTAHRSILSLYQVPKAFVDEEIATAYHHMSHEHPMGIVNFPTQAFFASHERYPMLEFEPSYMPFERMRDMHGVRQLSALDADIADCQQQLAILHRLKILKDKRRALHH</sequence>
<feature type="domain" description="HSF-type DNA-binding" evidence="5">
    <location>
        <begin position="118"/>
        <end position="214"/>
    </location>
</feature>
<dbReference type="GO" id="GO:0005634">
    <property type="term" value="C:nucleus"/>
    <property type="evidence" value="ECO:0007669"/>
    <property type="project" value="UniProtKB-SubCell"/>
</dbReference>
<dbReference type="SUPFAM" id="SSF46785">
    <property type="entry name" value="Winged helix' DNA-binding domain"/>
    <property type="match status" value="1"/>
</dbReference>
<dbReference type="Proteomes" id="UP001516023">
    <property type="component" value="Unassembled WGS sequence"/>
</dbReference>
<comment type="similarity">
    <text evidence="4">Belongs to the HSF family.</text>
</comment>
<dbReference type="SMART" id="SM00415">
    <property type="entry name" value="HSF"/>
    <property type="match status" value="1"/>
</dbReference>
<evidence type="ECO:0000313" key="6">
    <source>
        <dbReference type="EMBL" id="KAL3793550.1"/>
    </source>
</evidence>
<dbReference type="GO" id="GO:0003677">
    <property type="term" value="F:DNA binding"/>
    <property type="evidence" value="ECO:0007669"/>
    <property type="project" value="UniProtKB-KW"/>
</dbReference>
<dbReference type="InterPro" id="IPR036388">
    <property type="entry name" value="WH-like_DNA-bd_sf"/>
</dbReference>
<protein>
    <recommendedName>
        <fullName evidence="5">HSF-type DNA-binding domain-containing protein</fullName>
    </recommendedName>
</protein>